<keyword evidence="3 5" id="KW-0413">Isomerase</keyword>
<evidence type="ECO:0000256" key="2">
    <source>
        <dbReference type="ARBA" id="ARBA00022884"/>
    </source>
</evidence>
<dbReference type="EC" id="5.4.99.19" evidence="5"/>
<keyword evidence="2" id="KW-0694">RNA-binding</keyword>
<dbReference type="EMBL" id="UOFC01000093">
    <property type="protein sequence ID" value="VAW46286.1"/>
    <property type="molecule type" value="Genomic_DNA"/>
</dbReference>
<accession>A0A3B0WPU6</accession>
<dbReference type="GO" id="GO:0005829">
    <property type="term" value="C:cytosol"/>
    <property type="evidence" value="ECO:0007669"/>
    <property type="project" value="UniProtKB-ARBA"/>
</dbReference>
<dbReference type="SUPFAM" id="SSF55120">
    <property type="entry name" value="Pseudouridine synthase"/>
    <property type="match status" value="1"/>
</dbReference>
<dbReference type="NCBIfam" id="TIGR00093">
    <property type="entry name" value="pseudouridine synthase"/>
    <property type="match status" value="1"/>
</dbReference>
<dbReference type="PANTHER" id="PTHR47683:SF4">
    <property type="entry name" value="PSEUDOURIDINE SYNTHASE"/>
    <property type="match status" value="1"/>
</dbReference>
<dbReference type="Gene3D" id="3.10.290.10">
    <property type="entry name" value="RNA-binding S4 domain"/>
    <property type="match status" value="1"/>
</dbReference>
<dbReference type="GO" id="GO:0003723">
    <property type="term" value="F:RNA binding"/>
    <property type="evidence" value="ECO:0007669"/>
    <property type="project" value="UniProtKB-KW"/>
</dbReference>
<proteinExistence type="inferred from homology"/>
<dbReference type="GO" id="GO:0160136">
    <property type="term" value="F:16S rRNA pseudouridine(516) synthase activity"/>
    <property type="evidence" value="ECO:0007669"/>
    <property type="project" value="UniProtKB-EC"/>
</dbReference>
<dbReference type="PANTHER" id="PTHR47683">
    <property type="entry name" value="PSEUDOURIDINE SYNTHASE FAMILY PROTEIN-RELATED"/>
    <property type="match status" value="1"/>
</dbReference>
<dbReference type="InterPro" id="IPR036986">
    <property type="entry name" value="S4_RNA-bd_sf"/>
</dbReference>
<dbReference type="SUPFAM" id="SSF55174">
    <property type="entry name" value="Alpha-L RNA-binding motif"/>
    <property type="match status" value="1"/>
</dbReference>
<feature type="domain" description="Pseudouridine synthase RsuA/RluA-like" evidence="4">
    <location>
        <begin position="67"/>
        <end position="201"/>
    </location>
</feature>
<organism evidence="5">
    <name type="scientific">hydrothermal vent metagenome</name>
    <dbReference type="NCBI Taxonomy" id="652676"/>
    <lineage>
        <taxon>unclassified sequences</taxon>
        <taxon>metagenomes</taxon>
        <taxon>ecological metagenomes</taxon>
    </lineage>
</organism>
<dbReference type="InterPro" id="IPR020094">
    <property type="entry name" value="TruA/RsuA/RluB/E/F_N"/>
</dbReference>
<dbReference type="CDD" id="cd00165">
    <property type="entry name" value="S4"/>
    <property type="match status" value="1"/>
</dbReference>
<reference evidence="5" key="1">
    <citation type="submission" date="2018-06" db="EMBL/GenBank/DDBJ databases">
        <authorList>
            <person name="Zhirakovskaya E."/>
        </authorList>
    </citation>
    <scope>NUCLEOTIDE SEQUENCE</scope>
</reference>
<dbReference type="FunFam" id="3.30.70.1560:FF:000001">
    <property type="entry name" value="Pseudouridine synthase"/>
    <property type="match status" value="1"/>
</dbReference>
<dbReference type="AlphaFoldDB" id="A0A3B0WPU6"/>
<dbReference type="GO" id="GO:0006364">
    <property type="term" value="P:rRNA processing"/>
    <property type="evidence" value="ECO:0007669"/>
    <property type="project" value="UniProtKB-ARBA"/>
</dbReference>
<dbReference type="PROSITE" id="PS01149">
    <property type="entry name" value="PSI_RSU"/>
    <property type="match status" value="1"/>
</dbReference>
<dbReference type="Pfam" id="PF00849">
    <property type="entry name" value="PseudoU_synth_2"/>
    <property type="match status" value="1"/>
</dbReference>
<protein>
    <submittedName>
        <fullName evidence="5">Ribosomal small subunit pseudouridine synthase A</fullName>
        <ecNumber evidence="5">5.4.99.19</ecNumber>
    </submittedName>
</protein>
<dbReference type="Gene3D" id="3.30.70.1560">
    <property type="entry name" value="Alpha-L RNA-binding motif"/>
    <property type="match status" value="1"/>
</dbReference>
<dbReference type="PROSITE" id="PS50889">
    <property type="entry name" value="S4"/>
    <property type="match status" value="1"/>
</dbReference>
<dbReference type="InterPro" id="IPR020103">
    <property type="entry name" value="PsdUridine_synth_cat_dom_sf"/>
</dbReference>
<dbReference type="GO" id="GO:0001522">
    <property type="term" value="P:pseudouridine synthesis"/>
    <property type="evidence" value="ECO:0007669"/>
    <property type="project" value="InterPro"/>
</dbReference>
<dbReference type="InterPro" id="IPR018496">
    <property type="entry name" value="PsdUridine_synth_RsuA/RluB_CS"/>
</dbReference>
<dbReference type="InterPro" id="IPR050343">
    <property type="entry name" value="RsuA_PseudoU_synthase"/>
</dbReference>
<dbReference type="InterPro" id="IPR000748">
    <property type="entry name" value="PsdUridine_synth_RsuA/RluB/E/F"/>
</dbReference>
<evidence type="ECO:0000256" key="3">
    <source>
        <dbReference type="ARBA" id="ARBA00023235"/>
    </source>
</evidence>
<name>A0A3B0WPU6_9ZZZZ</name>
<evidence type="ECO:0000259" key="4">
    <source>
        <dbReference type="Pfam" id="PF00849"/>
    </source>
</evidence>
<evidence type="ECO:0000313" key="5">
    <source>
        <dbReference type="EMBL" id="VAW46286.1"/>
    </source>
</evidence>
<dbReference type="CDD" id="cd02553">
    <property type="entry name" value="PseudoU_synth_RsuA"/>
    <property type="match status" value="1"/>
</dbReference>
<dbReference type="InterPro" id="IPR042092">
    <property type="entry name" value="PsdUridine_s_RsuA/RluB/E/F_cat"/>
</dbReference>
<evidence type="ECO:0000256" key="1">
    <source>
        <dbReference type="ARBA" id="ARBA00008348"/>
    </source>
</evidence>
<dbReference type="InterPro" id="IPR006145">
    <property type="entry name" value="PsdUridine_synth_RsuA/RluA"/>
</dbReference>
<dbReference type="Gene3D" id="3.30.70.580">
    <property type="entry name" value="Pseudouridine synthase I, catalytic domain, N-terminal subdomain"/>
    <property type="match status" value="1"/>
</dbReference>
<comment type="similarity">
    <text evidence="1">Belongs to the pseudouridine synthase RsuA family.</text>
</comment>
<gene>
    <name evidence="5" type="ORF">MNBD_GAMMA03-1763</name>
</gene>
<sequence length="242" mass="27384">MRDTATMHLDRFLCKQADYSRKTVLQLLSQKQVKVDGNVIQHRNHPVTPFSHIEVQGKQLQNATARYYMLNKPAGILSATTDPIHCTALALLTGINTTDLHIAGRLDRATTGLLILTNDGKWSRQLTELKPIGANQIPKVYLVETAYAISPTTAQRFKEGIYFKTENTTTSPAQLEIIHETLARLTIYEGRYHQVKRMFSAVGNRITQLHREQVGPIILEPALTTGLFRALTPQEVNWVWQR</sequence>